<protein>
    <submittedName>
        <fullName evidence="2">Putative SpoIID/LytB domain protein</fullName>
    </submittedName>
</protein>
<dbReference type="PANTHER" id="PTHR30032:SF4">
    <property type="entry name" value="AMIDASE ENHANCER"/>
    <property type="match status" value="1"/>
</dbReference>
<dbReference type="InterPro" id="IPR051922">
    <property type="entry name" value="Bact_Sporulation_Assoc"/>
</dbReference>
<dbReference type="Proteomes" id="UP000245423">
    <property type="component" value="Chromosome 1"/>
</dbReference>
<dbReference type="Pfam" id="PF08486">
    <property type="entry name" value="SpoIID"/>
    <property type="match status" value="1"/>
</dbReference>
<gene>
    <name evidence="2" type="ORF">CUESP1_1523</name>
</gene>
<dbReference type="GO" id="GO:0030435">
    <property type="term" value="P:sporulation resulting in formation of a cellular spore"/>
    <property type="evidence" value="ECO:0007669"/>
    <property type="project" value="InterPro"/>
</dbReference>
<evidence type="ECO:0000313" key="2">
    <source>
        <dbReference type="EMBL" id="SHD76887.1"/>
    </source>
</evidence>
<sequence length="456" mass="50667">MRKITSSLILAIIVIGLVLSSHSIYANPLEENFIRIRLTSPIKSNGIVNLYSDEGFYIYSKANLIQEIESIDIENIKVSIGEEERLYIMDVDDNLLYAYNQEDDLIISSKGGYEKKVRVEDKNYRDYINFKIMGANLIVINYVDIDNYLYGVVPKEMPVSFEMEALKAQAIAARTYALKHMNKHNNECYDLCDTTHCQVYGGMDGEDEKTNRAVDGTSGMIITYNGNIIDALYHSNSGGVTEDSLEAWGNSHPYLISVEDEFSINAPNGSWSLNLNADEISKSLKNKGVNIGNVIDMEVLGNSSSGRVTQLKIIGTLGEKILNKGQIREFLGLTEVKSNLFTIKKSSNDATSTNLYAIDGNSSKLQLIDLETSHIIDGSTKQRPSRGLTSRFINRDGVVDKIDGGNTGITNFIIEGKGYGHGVGMSQWGAQKMAESGYTFEDILKHYYNGVEIIKN</sequence>
<dbReference type="NCBIfam" id="TIGR02669">
    <property type="entry name" value="SpoIID_LytB"/>
    <property type="match status" value="1"/>
</dbReference>
<keyword evidence="3" id="KW-1185">Reference proteome</keyword>
<dbReference type="PANTHER" id="PTHR30032">
    <property type="entry name" value="N-ACETYLMURAMOYL-L-ALANINE AMIDASE-RELATED"/>
    <property type="match status" value="1"/>
</dbReference>
<dbReference type="OrthoDB" id="9794671at2"/>
<name>M1Z8U8_9FIRM</name>
<dbReference type="InterPro" id="IPR013693">
    <property type="entry name" value="SpoIID/LytB_N"/>
</dbReference>
<reference evidence="2 3" key="1">
    <citation type="submission" date="2016-11" db="EMBL/GenBank/DDBJ databases">
        <authorList>
            <person name="Manzoor S."/>
        </authorList>
    </citation>
    <scope>NUCLEOTIDE SEQUENCE [LARGE SCALE GENOMIC DNA]</scope>
    <source>
        <strain evidence="2">Clostridium ultunense strain Esp</strain>
    </source>
</reference>
<dbReference type="AlphaFoldDB" id="M1Z8U8"/>
<organism evidence="2 3">
    <name type="scientific">[Clostridium] ultunense Esp</name>
    <dbReference type="NCBI Taxonomy" id="1288971"/>
    <lineage>
        <taxon>Bacteria</taxon>
        <taxon>Bacillati</taxon>
        <taxon>Bacillota</taxon>
        <taxon>Tissierellia</taxon>
        <taxon>Tissierellales</taxon>
        <taxon>Tepidimicrobiaceae</taxon>
        <taxon>Schnuerera</taxon>
    </lineage>
</organism>
<evidence type="ECO:0000313" key="3">
    <source>
        <dbReference type="Proteomes" id="UP000245423"/>
    </source>
</evidence>
<dbReference type="InterPro" id="IPR013486">
    <property type="entry name" value="SpoIID/LytB"/>
</dbReference>
<dbReference type="EMBL" id="LT669839">
    <property type="protein sequence ID" value="SHD76887.1"/>
    <property type="molecule type" value="Genomic_DNA"/>
</dbReference>
<accession>M1Z8U8</accession>
<dbReference type="GO" id="GO:0030288">
    <property type="term" value="C:outer membrane-bounded periplasmic space"/>
    <property type="evidence" value="ECO:0007669"/>
    <property type="project" value="TreeGrafter"/>
</dbReference>
<proteinExistence type="predicted"/>
<dbReference type="RefSeq" id="WP_005583799.1">
    <property type="nucleotide sequence ID" value="NZ_LT669839.1"/>
</dbReference>
<evidence type="ECO:0000259" key="1">
    <source>
        <dbReference type="Pfam" id="PF08486"/>
    </source>
</evidence>
<dbReference type="HOGENOM" id="CLU_021203_3_0_9"/>
<feature type="domain" description="Sporulation stage II protein D amidase enhancer LytB N-terminal" evidence="1">
    <location>
        <begin position="136"/>
        <end position="224"/>
    </location>
</feature>